<feature type="compositionally biased region" description="Low complexity" evidence="1">
    <location>
        <begin position="54"/>
        <end position="67"/>
    </location>
</feature>
<reference evidence="2" key="1">
    <citation type="journal article" date="2010" name="Science">
        <title>Plasticity of animal genome architecture unmasked by rapid evolution of a pelagic tunicate.</title>
        <authorList>
            <person name="Denoeud F."/>
            <person name="Henriet S."/>
            <person name="Mungpakdee S."/>
            <person name="Aury J.M."/>
            <person name="Da Silva C."/>
            <person name="Brinkmann H."/>
            <person name="Mikhaleva J."/>
            <person name="Olsen L.C."/>
            <person name="Jubin C."/>
            <person name="Canestro C."/>
            <person name="Bouquet J.M."/>
            <person name="Danks G."/>
            <person name="Poulain J."/>
            <person name="Campsteijn C."/>
            <person name="Adamski M."/>
            <person name="Cross I."/>
            <person name="Yadetie F."/>
            <person name="Muffato M."/>
            <person name="Louis A."/>
            <person name="Butcher S."/>
            <person name="Tsagkogeorga G."/>
            <person name="Konrad A."/>
            <person name="Singh S."/>
            <person name="Jensen M.F."/>
            <person name="Cong E.H."/>
            <person name="Eikeseth-Otteraa H."/>
            <person name="Noel B."/>
            <person name="Anthouard V."/>
            <person name="Porcel B.M."/>
            <person name="Kachouri-Lafond R."/>
            <person name="Nishino A."/>
            <person name="Ugolini M."/>
            <person name="Chourrout P."/>
            <person name="Nishida H."/>
            <person name="Aasland R."/>
            <person name="Huzurbazar S."/>
            <person name="Westhof E."/>
            <person name="Delsuc F."/>
            <person name="Lehrach H."/>
            <person name="Reinhardt R."/>
            <person name="Weissenbach J."/>
            <person name="Roy S.W."/>
            <person name="Artiguenave F."/>
            <person name="Postlethwait J.H."/>
            <person name="Manak J.R."/>
            <person name="Thompson E.M."/>
            <person name="Jaillon O."/>
            <person name="Du Pasquier L."/>
            <person name="Boudinot P."/>
            <person name="Liberles D.A."/>
            <person name="Volff J.N."/>
            <person name="Philippe H."/>
            <person name="Lenhard B."/>
            <person name="Roest Crollius H."/>
            <person name="Wincker P."/>
            <person name="Chourrout D."/>
        </authorList>
    </citation>
    <scope>NUCLEOTIDE SEQUENCE [LARGE SCALE GENOMIC DNA]</scope>
</reference>
<evidence type="ECO:0000313" key="2">
    <source>
        <dbReference type="EMBL" id="CBY41302.1"/>
    </source>
</evidence>
<feature type="non-terminal residue" evidence="2">
    <location>
        <position position="1"/>
    </location>
</feature>
<name>E4Z0S4_OIKDI</name>
<feature type="region of interest" description="Disordered" evidence="1">
    <location>
        <begin position="1"/>
        <end position="69"/>
    </location>
</feature>
<dbReference type="Proteomes" id="UP000011014">
    <property type="component" value="Unassembled WGS sequence"/>
</dbReference>
<accession>E4Z0S4</accession>
<feature type="compositionally biased region" description="Basic and acidic residues" evidence="1">
    <location>
        <begin position="1"/>
        <end position="10"/>
    </location>
</feature>
<feature type="compositionally biased region" description="Basic and acidic residues" evidence="1">
    <location>
        <begin position="42"/>
        <end position="53"/>
    </location>
</feature>
<organism evidence="2">
    <name type="scientific">Oikopleura dioica</name>
    <name type="common">Tunicate</name>
    <dbReference type="NCBI Taxonomy" id="34765"/>
    <lineage>
        <taxon>Eukaryota</taxon>
        <taxon>Metazoa</taxon>
        <taxon>Chordata</taxon>
        <taxon>Tunicata</taxon>
        <taxon>Appendicularia</taxon>
        <taxon>Copelata</taxon>
        <taxon>Oikopleuridae</taxon>
        <taxon>Oikopleura</taxon>
    </lineage>
</organism>
<feature type="compositionally biased region" description="Low complexity" evidence="1">
    <location>
        <begin position="25"/>
        <end position="36"/>
    </location>
</feature>
<proteinExistence type="predicted"/>
<protein>
    <submittedName>
        <fullName evidence="2">Uncharacterized protein</fullName>
    </submittedName>
</protein>
<sequence length="127" mass="13979">PSEENAEVKEPVAAPAPVEEEEKTLTQTLKLLLLQRPSRRRNSSERRRAELHDTSPLTSTLLLSDPLDGNETAIETTDEALLGTTTDEVPPARTSAKKRRRNQALTWPVTSSPLSNNLLSIIIGCIL</sequence>
<dbReference type="AlphaFoldDB" id="E4Z0S4"/>
<dbReference type="EMBL" id="FN656371">
    <property type="protein sequence ID" value="CBY41302.1"/>
    <property type="molecule type" value="Genomic_DNA"/>
</dbReference>
<evidence type="ECO:0000256" key="1">
    <source>
        <dbReference type="SAM" id="MobiDB-lite"/>
    </source>
</evidence>
<gene>
    <name evidence="2" type="ORF">GSOID_T00023366001</name>
</gene>